<dbReference type="Proteomes" id="UP001280156">
    <property type="component" value="Unassembled WGS sequence"/>
</dbReference>
<reference evidence="2 3" key="1">
    <citation type="submission" date="2023-08" db="EMBL/GenBank/DDBJ databases">
        <title>Implementing the SeqCode for naming new Mesorhizobium species isolated from Vachellia karroo root nodules.</title>
        <authorList>
            <person name="Van Lill M."/>
        </authorList>
    </citation>
    <scope>NUCLEOTIDE SEQUENCE [LARGE SCALE GENOMIC DNA]</scope>
    <source>
        <strain evidence="2 3">VK2B</strain>
    </source>
</reference>
<evidence type="ECO:0000256" key="1">
    <source>
        <dbReference type="SAM" id="MobiDB-lite"/>
    </source>
</evidence>
<protein>
    <submittedName>
        <fullName evidence="2">Uncharacterized protein</fullName>
    </submittedName>
</protein>
<gene>
    <name evidence="2" type="ORF">RFM52_20075</name>
</gene>
<name>A0ABU4YLF5_9HYPH</name>
<evidence type="ECO:0000313" key="3">
    <source>
        <dbReference type="Proteomes" id="UP001280156"/>
    </source>
</evidence>
<evidence type="ECO:0000313" key="2">
    <source>
        <dbReference type="EMBL" id="MDX8487506.1"/>
    </source>
</evidence>
<comment type="caution">
    <text evidence="2">The sequence shown here is derived from an EMBL/GenBank/DDBJ whole genome shotgun (WGS) entry which is preliminary data.</text>
</comment>
<proteinExistence type="predicted"/>
<feature type="compositionally biased region" description="Basic and acidic residues" evidence="1">
    <location>
        <begin position="19"/>
        <end position="28"/>
    </location>
</feature>
<organism evidence="2 3">
    <name type="scientific">Mesorhizobium humile</name>
    <dbReference type="NCBI Taxonomy" id="3072313"/>
    <lineage>
        <taxon>Bacteria</taxon>
        <taxon>Pseudomonadati</taxon>
        <taxon>Pseudomonadota</taxon>
        <taxon>Alphaproteobacteria</taxon>
        <taxon>Hyphomicrobiales</taxon>
        <taxon>Phyllobacteriaceae</taxon>
        <taxon>Mesorhizobium</taxon>
    </lineage>
</organism>
<keyword evidence="3" id="KW-1185">Reference proteome</keyword>
<feature type="compositionally biased region" description="Polar residues" evidence="1">
    <location>
        <begin position="32"/>
        <end position="41"/>
    </location>
</feature>
<dbReference type="RefSeq" id="WP_320297696.1">
    <property type="nucleotide sequence ID" value="NZ_JAVIIU010000012.1"/>
</dbReference>
<sequence length="48" mass="5582">MIALAGQLPLQTAVPMREQGFEAPDHFKPWRQRSQFFPTSDENLEQTH</sequence>
<dbReference type="EMBL" id="JAVIIV010000013">
    <property type="protein sequence ID" value="MDX8487506.1"/>
    <property type="molecule type" value="Genomic_DNA"/>
</dbReference>
<feature type="region of interest" description="Disordered" evidence="1">
    <location>
        <begin position="19"/>
        <end position="48"/>
    </location>
</feature>
<accession>A0ABU4YLF5</accession>